<evidence type="ECO:0000313" key="1">
    <source>
        <dbReference type="EMBL" id="GBP87579.1"/>
    </source>
</evidence>
<gene>
    <name evidence="1" type="ORF">EVAR_65200_1</name>
</gene>
<reference evidence="1 2" key="1">
    <citation type="journal article" date="2019" name="Commun. Biol.">
        <title>The bagworm genome reveals a unique fibroin gene that provides high tensile strength.</title>
        <authorList>
            <person name="Kono N."/>
            <person name="Nakamura H."/>
            <person name="Ohtoshi R."/>
            <person name="Tomita M."/>
            <person name="Numata K."/>
            <person name="Arakawa K."/>
        </authorList>
    </citation>
    <scope>NUCLEOTIDE SEQUENCE [LARGE SCALE GENOMIC DNA]</scope>
</reference>
<keyword evidence="2" id="KW-1185">Reference proteome</keyword>
<dbReference type="Proteomes" id="UP000299102">
    <property type="component" value="Unassembled WGS sequence"/>
</dbReference>
<comment type="caution">
    <text evidence="1">The sequence shown here is derived from an EMBL/GenBank/DDBJ whole genome shotgun (WGS) entry which is preliminary data.</text>
</comment>
<dbReference type="AlphaFoldDB" id="A0A4C1ZKY3"/>
<sequence length="151" mass="15710">MHRRRAGHCRRIGAGGRGLAAGMRGLRAQRARALGAAGRPLGACGARGGPASTLLAYYAARHHSRRGCNVVFIYSTYRTSSSFKHAILRQVWCVAQSLEGGSAIATFEAREAPAPVQHAPRALAAAASPAPFAPLRLVLLPPALAALLAGP</sequence>
<accession>A0A4C1ZKY3</accession>
<name>A0A4C1ZKY3_EUMVA</name>
<protein>
    <submittedName>
        <fullName evidence="1">Uncharacterized protein</fullName>
    </submittedName>
</protein>
<evidence type="ECO:0000313" key="2">
    <source>
        <dbReference type="Proteomes" id="UP000299102"/>
    </source>
</evidence>
<organism evidence="1 2">
    <name type="scientific">Eumeta variegata</name>
    <name type="common">Bagworm moth</name>
    <name type="synonym">Eumeta japonica</name>
    <dbReference type="NCBI Taxonomy" id="151549"/>
    <lineage>
        <taxon>Eukaryota</taxon>
        <taxon>Metazoa</taxon>
        <taxon>Ecdysozoa</taxon>
        <taxon>Arthropoda</taxon>
        <taxon>Hexapoda</taxon>
        <taxon>Insecta</taxon>
        <taxon>Pterygota</taxon>
        <taxon>Neoptera</taxon>
        <taxon>Endopterygota</taxon>
        <taxon>Lepidoptera</taxon>
        <taxon>Glossata</taxon>
        <taxon>Ditrysia</taxon>
        <taxon>Tineoidea</taxon>
        <taxon>Psychidae</taxon>
        <taxon>Oiketicinae</taxon>
        <taxon>Eumeta</taxon>
    </lineage>
</organism>
<proteinExistence type="predicted"/>
<dbReference type="EMBL" id="BGZK01001869">
    <property type="protein sequence ID" value="GBP87579.1"/>
    <property type="molecule type" value="Genomic_DNA"/>
</dbReference>